<proteinExistence type="predicted"/>
<gene>
    <name evidence="1" type="ORF">GCM10007898_13900</name>
</gene>
<name>A0ABQ5X973_9GAMM</name>
<reference evidence="2" key="1">
    <citation type="journal article" date="2019" name="Int. J. Syst. Evol. Microbiol.">
        <title>The Global Catalogue of Microorganisms (GCM) 10K type strain sequencing project: providing services to taxonomists for standard genome sequencing and annotation.</title>
        <authorList>
            <consortium name="The Broad Institute Genomics Platform"/>
            <consortium name="The Broad Institute Genome Sequencing Center for Infectious Disease"/>
            <person name="Wu L."/>
            <person name="Ma J."/>
        </authorList>
    </citation>
    <scope>NUCLEOTIDE SEQUENCE [LARGE SCALE GENOMIC DNA]</scope>
    <source>
        <strain evidence="2">NBRC 111981</strain>
    </source>
</reference>
<protein>
    <submittedName>
        <fullName evidence="1">Uncharacterized protein</fullName>
    </submittedName>
</protein>
<dbReference type="Pfam" id="PF14366">
    <property type="entry name" value="DUF4410"/>
    <property type="match status" value="1"/>
</dbReference>
<evidence type="ECO:0000313" key="1">
    <source>
        <dbReference type="EMBL" id="GLQ87822.1"/>
    </source>
</evidence>
<accession>A0ABQ5X973</accession>
<evidence type="ECO:0000313" key="2">
    <source>
        <dbReference type="Proteomes" id="UP001156627"/>
    </source>
</evidence>
<dbReference type="Proteomes" id="UP001156627">
    <property type="component" value="Unassembled WGS sequence"/>
</dbReference>
<keyword evidence="2" id="KW-1185">Reference proteome</keyword>
<comment type="caution">
    <text evidence="1">The sequence shown here is derived from an EMBL/GenBank/DDBJ whole genome shotgun (WGS) entry which is preliminary data.</text>
</comment>
<sequence length="210" mass="22247">MCFAQTGKAPEPVAKVPVIYVSNFEFNVATAQNDQAASRGLLGGALRGGLLRRHEDPQAQAQQLSLLMADTLTKDLKQAGIDARRVLPGSEPPRSGWNVRGMFLSVDQGNAARRAMIGFGAGHSSLQVAVAIDDLAKPSQPLLQEVAKGSGSYMPGAIIALNPYMIAAKFVLAGRDQQKAVKDAAKQIAASIEQRMRAEGSDTVAVHQTL</sequence>
<organism evidence="1 2">
    <name type="scientific">Dyella flagellata</name>
    <dbReference type="NCBI Taxonomy" id="1867833"/>
    <lineage>
        <taxon>Bacteria</taxon>
        <taxon>Pseudomonadati</taxon>
        <taxon>Pseudomonadota</taxon>
        <taxon>Gammaproteobacteria</taxon>
        <taxon>Lysobacterales</taxon>
        <taxon>Rhodanobacteraceae</taxon>
        <taxon>Dyella</taxon>
    </lineage>
</organism>
<dbReference type="EMBL" id="BSOA01000012">
    <property type="protein sequence ID" value="GLQ87822.1"/>
    <property type="molecule type" value="Genomic_DNA"/>
</dbReference>
<dbReference type="InterPro" id="IPR025522">
    <property type="entry name" value="DUF4410"/>
</dbReference>